<proteinExistence type="inferred from homology"/>
<dbReference type="PANTHER" id="PTHR30069">
    <property type="entry name" value="TONB-DEPENDENT OUTER MEMBRANE RECEPTOR"/>
    <property type="match status" value="1"/>
</dbReference>
<protein>
    <submittedName>
        <fullName evidence="13">Outer membrane receptor proteins, mostly Fe transport</fullName>
    </submittedName>
</protein>
<evidence type="ECO:0000256" key="5">
    <source>
        <dbReference type="ARBA" id="ARBA00022729"/>
    </source>
</evidence>
<keyword evidence="8 13" id="KW-0675">Receptor</keyword>
<keyword evidence="4" id="KW-0812">Transmembrane</keyword>
<feature type="domain" description="TonB-dependent receptor-like beta-barrel" evidence="11">
    <location>
        <begin position="305"/>
        <end position="597"/>
    </location>
</feature>
<dbReference type="RefSeq" id="WP_245701969.1">
    <property type="nucleotide sequence ID" value="NZ_FNBW01000007.1"/>
</dbReference>
<name>A0A8G2BIR2_9PROT</name>
<dbReference type="GO" id="GO:0015344">
    <property type="term" value="F:siderophore uptake transmembrane transporter activity"/>
    <property type="evidence" value="ECO:0007669"/>
    <property type="project" value="TreeGrafter"/>
</dbReference>
<dbReference type="InterPro" id="IPR037066">
    <property type="entry name" value="Plug_dom_sf"/>
</dbReference>
<organism evidence="13 14">
    <name type="scientific">Thalassobaculum litoreum DSM 18839</name>
    <dbReference type="NCBI Taxonomy" id="1123362"/>
    <lineage>
        <taxon>Bacteria</taxon>
        <taxon>Pseudomonadati</taxon>
        <taxon>Pseudomonadota</taxon>
        <taxon>Alphaproteobacteria</taxon>
        <taxon>Rhodospirillales</taxon>
        <taxon>Thalassobaculaceae</taxon>
        <taxon>Thalassobaculum</taxon>
    </lineage>
</organism>
<dbReference type="Pfam" id="PF07715">
    <property type="entry name" value="Plug"/>
    <property type="match status" value="1"/>
</dbReference>
<evidence type="ECO:0000256" key="9">
    <source>
        <dbReference type="ARBA" id="ARBA00023237"/>
    </source>
</evidence>
<evidence type="ECO:0000259" key="11">
    <source>
        <dbReference type="Pfam" id="PF00593"/>
    </source>
</evidence>
<dbReference type="Pfam" id="PF00593">
    <property type="entry name" value="TonB_dep_Rec_b-barrel"/>
    <property type="match status" value="1"/>
</dbReference>
<dbReference type="AlphaFoldDB" id="A0A8G2BIR2"/>
<keyword evidence="14" id="KW-1185">Reference proteome</keyword>
<dbReference type="Gene3D" id="2.170.130.10">
    <property type="entry name" value="TonB-dependent receptor, plug domain"/>
    <property type="match status" value="1"/>
</dbReference>
<keyword evidence="9" id="KW-0998">Cell outer membrane</keyword>
<dbReference type="Gene3D" id="2.40.170.20">
    <property type="entry name" value="TonB-dependent receptor, beta-barrel domain"/>
    <property type="match status" value="1"/>
</dbReference>
<dbReference type="EMBL" id="FNBW01000007">
    <property type="protein sequence ID" value="SDF84896.1"/>
    <property type="molecule type" value="Genomic_DNA"/>
</dbReference>
<sequence length="630" mass="68684">MSTTAIAEVFDLKPVVVTGTNVHESQQIRSKVDGAYNSSRSASEVDGSVIQNVNPVNKYDALRYNATGLINQPGTGDRFGGGTKIRTFGDWGASQSIDGLPGIKFQGTDGGGYGNTSIPTIAVDKMTVQKGGRAVQYGNGSDGGVLETRIKSGRDYKNHQAISLDASSAREGLMQGEIADSTEQWDYYAAASGFYGDYNGDPENLEQQSVIGGLAKVGWNFSPDTRAEFLASVDRNQPDIIRNGEVNEITGETMIGAATLDHRLNDSQSLQFGLLATSSEMQWPARSRDRSVDNQIGFMNHFMTAPVADGIVWDGSVGAEVARIHTERDGLWDNSFVDYALKTTNAVTFNDNLQITGGLRHTWFTNDIVYDGAEQPDNLENDGLFSYQFGASYSVLEKTRVRASYATGFNRYVGKYGNFGTDALNPSGAGDEIVESRTVEVGLNQGWDGGYVDLALYNIVQENVPRRNNGAIESVEVDQSGFEAEIFATITDRLTASAGYMRVIDMEATRADGTEVNNNIFWSGQTTSVPENQFSLRLDYRVTDEIGLWTAAYHSTGYEAVDADGEVTKRDGFTRLDLGASWWATANWALRARVENVLDERDFGTAVQGTTVNDEGKLGRVFWLGTDIIF</sequence>
<gene>
    <name evidence="13" type="ORF">SAMN05660686_02533</name>
</gene>
<evidence type="ECO:0000256" key="2">
    <source>
        <dbReference type="ARBA" id="ARBA00022448"/>
    </source>
</evidence>
<evidence type="ECO:0000256" key="10">
    <source>
        <dbReference type="RuleBase" id="RU003357"/>
    </source>
</evidence>
<comment type="caution">
    <text evidence="13">The sequence shown here is derived from an EMBL/GenBank/DDBJ whole genome shotgun (WGS) entry which is preliminary data.</text>
</comment>
<evidence type="ECO:0000256" key="8">
    <source>
        <dbReference type="ARBA" id="ARBA00023170"/>
    </source>
</evidence>
<evidence type="ECO:0000256" key="4">
    <source>
        <dbReference type="ARBA" id="ARBA00022692"/>
    </source>
</evidence>
<evidence type="ECO:0000256" key="7">
    <source>
        <dbReference type="ARBA" id="ARBA00023136"/>
    </source>
</evidence>
<comment type="subcellular location">
    <subcellularLocation>
        <location evidence="1">Cell outer membrane</location>
        <topology evidence="1">Multi-pass membrane protein</topology>
    </subcellularLocation>
</comment>
<dbReference type="InterPro" id="IPR036942">
    <property type="entry name" value="Beta-barrel_TonB_sf"/>
</dbReference>
<reference evidence="13 14" key="1">
    <citation type="submission" date="2016-10" db="EMBL/GenBank/DDBJ databases">
        <authorList>
            <person name="Varghese N."/>
            <person name="Submissions S."/>
        </authorList>
    </citation>
    <scope>NUCLEOTIDE SEQUENCE [LARGE SCALE GENOMIC DNA]</scope>
    <source>
        <strain evidence="13 14">DSM 18839</strain>
    </source>
</reference>
<keyword evidence="7 10" id="KW-0472">Membrane</keyword>
<dbReference type="InterPro" id="IPR039426">
    <property type="entry name" value="TonB-dep_rcpt-like"/>
</dbReference>
<accession>A0A8G2BIR2</accession>
<keyword evidence="2" id="KW-0813">Transport</keyword>
<keyword evidence="5" id="KW-0732">Signal</keyword>
<dbReference type="SUPFAM" id="SSF56935">
    <property type="entry name" value="Porins"/>
    <property type="match status" value="1"/>
</dbReference>
<dbReference type="GO" id="GO:0009279">
    <property type="term" value="C:cell outer membrane"/>
    <property type="evidence" value="ECO:0007669"/>
    <property type="project" value="UniProtKB-SubCell"/>
</dbReference>
<keyword evidence="6 10" id="KW-0798">TonB box</keyword>
<dbReference type="Proteomes" id="UP000198615">
    <property type="component" value="Unassembled WGS sequence"/>
</dbReference>
<dbReference type="PANTHER" id="PTHR30069:SF29">
    <property type="entry name" value="HEMOGLOBIN AND HEMOGLOBIN-HAPTOGLOBIN-BINDING PROTEIN 1-RELATED"/>
    <property type="match status" value="1"/>
</dbReference>
<dbReference type="InterPro" id="IPR000531">
    <property type="entry name" value="Beta-barrel_TonB"/>
</dbReference>
<feature type="domain" description="TonB-dependent receptor plug" evidence="12">
    <location>
        <begin position="37"/>
        <end position="145"/>
    </location>
</feature>
<evidence type="ECO:0000259" key="12">
    <source>
        <dbReference type="Pfam" id="PF07715"/>
    </source>
</evidence>
<dbReference type="GO" id="GO:0044718">
    <property type="term" value="P:siderophore transmembrane transport"/>
    <property type="evidence" value="ECO:0007669"/>
    <property type="project" value="TreeGrafter"/>
</dbReference>
<evidence type="ECO:0000256" key="3">
    <source>
        <dbReference type="ARBA" id="ARBA00022452"/>
    </source>
</evidence>
<evidence type="ECO:0000313" key="14">
    <source>
        <dbReference type="Proteomes" id="UP000198615"/>
    </source>
</evidence>
<evidence type="ECO:0000313" key="13">
    <source>
        <dbReference type="EMBL" id="SDF84896.1"/>
    </source>
</evidence>
<keyword evidence="3" id="KW-1134">Transmembrane beta strand</keyword>
<evidence type="ECO:0000256" key="6">
    <source>
        <dbReference type="ARBA" id="ARBA00023077"/>
    </source>
</evidence>
<evidence type="ECO:0000256" key="1">
    <source>
        <dbReference type="ARBA" id="ARBA00004571"/>
    </source>
</evidence>
<comment type="similarity">
    <text evidence="10">Belongs to the TonB-dependent receptor family.</text>
</comment>
<dbReference type="InterPro" id="IPR012910">
    <property type="entry name" value="Plug_dom"/>
</dbReference>